<accession>A0ABY6D740</accession>
<evidence type="ECO:0000313" key="2">
    <source>
        <dbReference type="Proteomes" id="UP001064087"/>
    </source>
</evidence>
<proteinExistence type="predicted"/>
<sequence length="156" mass="16607">MTENANTSFFDAKQRATLRLVAGVIIPPCSARGLPGADDPAIFDDILASAGRDKAELARALDLLGAAGESASLQETQPGSLLATFRAEHPALAEVLSLVIAQCYYRDARVLEAIGMEPRPPYPKGFTALQGDWSLLDPVRARGPIYRAVPTKDDSG</sequence>
<reference evidence="1" key="1">
    <citation type="submission" date="2022-10" db="EMBL/GenBank/DDBJ databases">
        <title>Roseovarius pelagicus sp. nov., isolated from Arctic seawater.</title>
        <authorList>
            <person name="Hong Y.W."/>
            <person name="Hwang C.Y."/>
        </authorList>
    </citation>
    <scope>NUCLEOTIDE SEQUENCE</scope>
    <source>
        <strain evidence="1">HL-MP18</strain>
        <plasmid evidence="1">unnamed2</plasmid>
    </source>
</reference>
<evidence type="ECO:0000313" key="1">
    <source>
        <dbReference type="EMBL" id="UXX81435.1"/>
    </source>
</evidence>
<dbReference type="EMBL" id="CP106737">
    <property type="protein sequence ID" value="UXX81435.1"/>
    <property type="molecule type" value="Genomic_DNA"/>
</dbReference>
<dbReference type="RefSeq" id="WP_263046636.1">
    <property type="nucleotide sequence ID" value="NZ_CP106737.1"/>
</dbReference>
<gene>
    <name evidence="1" type="ORF">N7U68_00820</name>
</gene>
<geneLocation type="plasmid" evidence="1 2">
    <name>unnamed2</name>
</geneLocation>
<dbReference type="Proteomes" id="UP001064087">
    <property type="component" value="Plasmid unnamed2"/>
</dbReference>
<keyword evidence="2" id="KW-1185">Reference proteome</keyword>
<protein>
    <recommendedName>
        <fullName evidence="3">Gluconate 2-dehydrogenase subunit 3</fullName>
    </recommendedName>
</protein>
<evidence type="ECO:0008006" key="3">
    <source>
        <dbReference type="Google" id="ProtNLM"/>
    </source>
</evidence>
<organism evidence="1 2">
    <name type="scientific">Roseovarius pelagicus</name>
    <dbReference type="NCBI Taxonomy" id="2980108"/>
    <lineage>
        <taxon>Bacteria</taxon>
        <taxon>Pseudomonadati</taxon>
        <taxon>Pseudomonadota</taxon>
        <taxon>Alphaproteobacteria</taxon>
        <taxon>Rhodobacterales</taxon>
        <taxon>Roseobacteraceae</taxon>
        <taxon>Roseovarius</taxon>
    </lineage>
</organism>
<name>A0ABY6D740_9RHOB</name>
<keyword evidence="1" id="KW-0614">Plasmid</keyword>